<dbReference type="SUPFAM" id="SSF56300">
    <property type="entry name" value="Metallo-dependent phosphatases"/>
    <property type="match status" value="1"/>
</dbReference>
<sequence>MRVHVVSDVHGNADALKRAGDGADALLVLGDLLDFVDYREHDKGIMGTLFGAEKVGQFARLRREGTREETVAFSRTLWAGLDDPAAAVDEAVRAQYETLFAALTAPTYATPGNVDSPELWPEFAGAGIHLLDGESVVLGGLRFGFLGGALLPEGVVPRRNGIWRPYVRSDEEYDVAAAAMAAEGRIDVLCTHIPPAVPELLYDVVARRAELGSAALLRLIREHRPRWSVFGHVHQPLAPRVRVGYTECRNVGHFKETAQPYVLRW</sequence>
<dbReference type="Pfam" id="PF00149">
    <property type="entry name" value="Metallophos"/>
    <property type="match status" value="1"/>
</dbReference>
<feature type="domain" description="Calcineurin-like phosphoesterase" evidence="1">
    <location>
        <begin position="1"/>
        <end position="236"/>
    </location>
</feature>
<keyword evidence="3" id="KW-1185">Reference proteome</keyword>
<organism evidence="2 3">
    <name type="scientific">Amycolatopsis samaneae</name>
    <dbReference type="NCBI Taxonomy" id="664691"/>
    <lineage>
        <taxon>Bacteria</taxon>
        <taxon>Bacillati</taxon>
        <taxon>Actinomycetota</taxon>
        <taxon>Actinomycetes</taxon>
        <taxon>Pseudonocardiales</taxon>
        <taxon>Pseudonocardiaceae</taxon>
        <taxon>Amycolatopsis</taxon>
    </lineage>
</organism>
<name>A0ABW5GBE7_9PSEU</name>
<dbReference type="EMBL" id="JBHUKU010000004">
    <property type="protein sequence ID" value="MFD2458471.1"/>
    <property type="molecule type" value="Genomic_DNA"/>
</dbReference>
<proteinExistence type="predicted"/>
<dbReference type="Proteomes" id="UP001597419">
    <property type="component" value="Unassembled WGS sequence"/>
</dbReference>
<evidence type="ECO:0000313" key="3">
    <source>
        <dbReference type="Proteomes" id="UP001597419"/>
    </source>
</evidence>
<reference evidence="3" key="1">
    <citation type="journal article" date="2019" name="Int. J. Syst. Evol. Microbiol.">
        <title>The Global Catalogue of Microorganisms (GCM) 10K type strain sequencing project: providing services to taxonomists for standard genome sequencing and annotation.</title>
        <authorList>
            <consortium name="The Broad Institute Genomics Platform"/>
            <consortium name="The Broad Institute Genome Sequencing Center for Infectious Disease"/>
            <person name="Wu L."/>
            <person name="Ma J."/>
        </authorList>
    </citation>
    <scope>NUCLEOTIDE SEQUENCE [LARGE SCALE GENOMIC DNA]</scope>
    <source>
        <strain evidence="3">CGMCC 4.7643</strain>
    </source>
</reference>
<protein>
    <submittedName>
        <fullName evidence="2">Metallophosphoesterase</fullName>
    </submittedName>
</protein>
<evidence type="ECO:0000259" key="1">
    <source>
        <dbReference type="Pfam" id="PF00149"/>
    </source>
</evidence>
<dbReference type="InterPro" id="IPR051693">
    <property type="entry name" value="UPF0046_metallophosphoest"/>
</dbReference>
<dbReference type="PANTHER" id="PTHR12905">
    <property type="entry name" value="METALLOPHOSPHOESTERASE"/>
    <property type="match status" value="1"/>
</dbReference>
<dbReference type="InterPro" id="IPR029052">
    <property type="entry name" value="Metallo-depent_PP-like"/>
</dbReference>
<evidence type="ECO:0000313" key="2">
    <source>
        <dbReference type="EMBL" id="MFD2458471.1"/>
    </source>
</evidence>
<comment type="caution">
    <text evidence="2">The sequence shown here is derived from an EMBL/GenBank/DDBJ whole genome shotgun (WGS) entry which is preliminary data.</text>
</comment>
<dbReference type="RefSeq" id="WP_345387981.1">
    <property type="nucleotide sequence ID" value="NZ_BAABHG010000002.1"/>
</dbReference>
<dbReference type="InterPro" id="IPR004843">
    <property type="entry name" value="Calcineurin-like_PHP"/>
</dbReference>
<accession>A0ABW5GBE7</accession>
<gene>
    <name evidence="2" type="ORF">ACFSYJ_07670</name>
</gene>
<dbReference type="CDD" id="cd00838">
    <property type="entry name" value="MPP_superfamily"/>
    <property type="match status" value="1"/>
</dbReference>
<dbReference type="PANTHER" id="PTHR12905:SF0">
    <property type="entry name" value="CALCINEURIN-LIKE PHOSPHOESTERASE DOMAIN-CONTAINING PROTEIN"/>
    <property type="match status" value="1"/>
</dbReference>
<dbReference type="Gene3D" id="3.60.21.10">
    <property type="match status" value="2"/>
</dbReference>